<gene>
    <name evidence="3" type="ORF">CEY00_Acc10152</name>
</gene>
<dbReference type="STRING" id="1590841.A0A2R6R521"/>
<feature type="transmembrane region" description="Helical" evidence="1">
    <location>
        <begin position="345"/>
        <end position="366"/>
    </location>
</feature>
<keyword evidence="1" id="KW-1133">Transmembrane helix</keyword>
<dbReference type="EC" id="1.2.1.84" evidence="1"/>
<keyword evidence="4" id="KW-1185">Reference proteome</keyword>
<keyword evidence="1" id="KW-0472">Membrane</keyword>
<reference evidence="4" key="2">
    <citation type="journal article" date="2018" name="BMC Genomics">
        <title>A manually annotated Actinidia chinensis var. chinensis (kiwifruit) genome highlights the challenges associated with draft genomes and gene prediction in plants.</title>
        <authorList>
            <person name="Pilkington S.M."/>
            <person name="Crowhurst R."/>
            <person name="Hilario E."/>
            <person name="Nardozza S."/>
            <person name="Fraser L."/>
            <person name="Peng Y."/>
            <person name="Gunaseelan K."/>
            <person name="Simpson R."/>
            <person name="Tahir J."/>
            <person name="Deroles S.C."/>
            <person name="Templeton K."/>
            <person name="Luo Z."/>
            <person name="Davy M."/>
            <person name="Cheng C."/>
            <person name="McNeilage M."/>
            <person name="Scaglione D."/>
            <person name="Liu Y."/>
            <person name="Zhang Q."/>
            <person name="Datson P."/>
            <person name="De Silva N."/>
            <person name="Gardiner S.E."/>
            <person name="Bassett H."/>
            <person name="Chagne D."/>
            <person name="McCallum J."/>
            <person name="Dzierzon H."/>
            <person name="Deng C."/>
            <person name="Wang Y.Y."/>
            <person name="Barron L."/>
            <person name="Manako K."/>
            <person name="Bowen J."/>
            <person name="Foster T.M."/>
            <person name="Erridge Z.A."/>
            <person name="Tiffin H."/>
            <person name="Waite C.N."/>
            <person name="Davies K.M."/>
            <person name="Grierson E.P."/>
            <person name="Laing W.A."/>
            <person name="Kirk R."/>
            <person name="Chen X."/>
            <person name="Wood M."/>
            <person name="Montefiori M."/>
            <person name="Brummell D.A."/>
            <person name="Schwinn K.E."/>
            <person name="Catanach A."/>
            <person name="Fullerton C."/>
            <person name="Li D."/>
            <person name="Meiyalaghan S."/>
            <person name="Nieuwenhuizen N."/>
            <person name="Read N."/>
            <person name="Prakash R."/>
            <person name="Hunter D."/>
            <person name="Zhang H."/>
            <person name="McKenzie M."/>
            <person name="Knabel M."/>
            <person name="Harris A."/>
            <person name="Allan A.C."/>
            <person name="Gleave A."/>
            <person name="Chen A."/>
            <person name="Janssen B.J."/>
            <person name="Plunkett B."/>
            <person name="Ampomah-Dwamena C."/>
            <person name="Voogd C."/>
            <person name="Leif D."/>
            <person name="Lafferty D."/>
            <person name="Souleyre E.J.F."/>
            <person name="Varkonyi-Gasic E."/>
            <person name="Gambi F."/>
            <person name="Hanley J."/>
            <person name="Yao J.L."/>
            <person name="Cheung J."/>
            <person name="David K.M."/>
            <person name="Warren B."/>
            <person name="Marsh K."/>
            <person name="Snowden K.C."/>
            <person name="Lin-Wang K."/>
            <person name="Brian L."/>
            <person name="Martinez-Sanchez M."/>
            <person name="Wang M."/>
            <person name="Ileperuma N."/>
            <person name="Macnee N."/>
            <person name="Campin R."/>
            <person name="McAtee P."/>
            <person name="Drummond R.S.M."/>
            <person name="Espley R.V."/>
            <person name="Ireland H.S."/>
            <person name="Wu R."/>
            <person name="Atkinson R.G."/>
            <person name="Karunairetnam S."/>
            <person name="Bulley S."/>
            <person name="Chunkath S."/>
            <person name="Hanley Z."/>
            <person name="Storey R."/>
            <person name="Thrimawithana A.H."/>
            <person name="Thomson S."/>
            <person name="David C."/>
            <person name="Testolin R."/>
            <person name="Huang H."/>
            <person name="Hellens R.P."/>
            <person name="Schaffer R.J."/>
        </authorList>
    </citation>
    <scope>NUCLEOTIDE SEQUENCE [LARGE SCALE GENOMIC DNA]</scope>
    <source>
        <strain evidence="4">cv. Red5</strain>
    </source>
</reference>
<feature type="transmembrane region" description="Helical" evidence="1">
    <location>
        <begin position="410"/>
        <end position="427"/>
    </location>
</feature>
<dbReference type="SUPFAM" id="SSF48317">
    <property type="entry name" value="Acid phosphatase/Vanadium-dependent haloperoxidase"/>
    <property type="match status" value="1"/>
</dbReference>
<dbReference type="InterPro" id="IPR026055">
    <property type="entry name" value="FAR"/>
</dbReference>
<dbReference type="GO" id="GO:0010345">
    <property type="term" value="P:suberin biosynthetic process"/>
    <property type="evidence" value="ECO:0007669"/>
    <property type="project" value="TreeGrafter"/>
</dbReference>
<dbReference type="InterPro" id="IPR013120">
    <property type="entry name" value="FAR_NAD-bd"/>
</dbReference>
<dbReference type="InParanoid" id="A0A2R6R521"/>
<dbReference type="AlphaFoldDB" id="A0A2R6R521"/>
<feature type="transmembrane region" description="Helical" evidence="1">
    <location>
        <begin position="564"/>
        <end position="586"/>
    </location>
</feature>
<feature type="transmembrane region" description="Helical" evidence="1">
    <location>
        <begin position="378"/>
        <end position="395"/>
    </location>
</feature>
<dbReference type="GO" id="GO:0080019">
    <property type="term" value="F:alcohol-forming very long-chain fatty acyl-CoA reductase activity"/>
    <property type="evidence" value="ECO:0007669"/>
    <property type="project" value="InterPro"/>
</dbReference>
<evidence type="ECO:0000256" key="1">
    <source>
        <dbReference type="RuleBase" id="RU363097"/>
    </source>
</evidence>
<dbReference type="SUPFAM" id="SSF51735">
    <property type="entry name" value="NAD(P)-binding Rossmann-fold domains"/>
    <property type="match status" value="1"/>
</dbReference>
<accession>A0A2R6R521</accession>
<dbReference type="InterPro" id="IPR036291">
    <property type="entry name" value="NAD(P)-bd_dom_sf"/>
</dbReference>
<keyword evidence="1" id="KW-0444">Lipid biosynthesis</keyword>
<dbReference type="OrthoDB" id="429813at2759"/>
<dbReference type="EMBL" id="NKQK01000009">
    <property type="protein sequence ID" value="PSS21111.1"/>
    <property type="molecule type" value="Genomic_DNA"/>
</dbReference>
<dbReference type="GO" id="GO:0102965">
    <property type="term" value="F:alcohol-forming long-chain fatty acyl-CoA reductase activity"/>
    <property type="evidence" value="ECO:0007669"/>
    <property type="project" value="UniProtKB-EC"/>
</dbReference>
<feature type="domain" description="Thioester reductase (TE)" evidence="2">
    <location>
        <begin position="64"/>
        <end position="337"/>
    </location>
</feature>
<dbReference type="Gene3D" id="3.40.50.720">
    <property type="entry name" value="NAD(P)-binding Rossmann-like Domain"/>
    <property type="match status" value="1"/>
</dbReference>
<dbReference type="Gramene" id="PSS21111">
    <property type="protein sequence ID" value="PSS21111"/>
    <property type="gene ID" value="CEY00_Acc10152"/>
</dbReference>
<feature type="transmembrane region" description="Helical" evidence="1">
    <location>
        <begin position="607"/>
        <end position="634"/>
    </location>
</feature>
<dbReference type="PANTHER" id="PTHR11011:SF45">
    <property type="entry name" value="FATTY ACYL-COA REDUCTASE CG8306-RELATED"/>
    <property type="match status" value="1"/>
</dbReference>
<evidence type="ECO:0000313" key="4">
    <source>
        <dbReference type="Proteomes" id="UP000241394"/>
    </source>
</evidence>
<dbReference type="Pfam" id="PF07993">
    <property type="entry name" value="NAD_binding_4"/>
    <property type="match status" value="1"/>
</dbReference>
<protein>
    <recommendedName>
        <fullName evidence="1">Fatty acyl-CoA reductase</fullName>
        <ecNumber evidence="1">1.2.1.84</ecNumber>
    </recommendedName>
</protein>
<proteinExistence type="inferred from homology"/>
<comment type="catalytic activity">
    <reaction evidence="1">
        <text>a long-chain fatty acyl-CoA + 2 NADPH + 2 H(+) = a long-chain primary fatty alcohol + 2 NADP(+) + CoA</text>
        <dbReference type="Rhea" id="RHEA:52716"/>
        <dbReference type="ChEBI" id="CHEBI:15378"/>
        <dbReference type="ChEBI" id="CHEBI:57287"/>
        <dbReference type="ChEBI" id="CHEBI:57783"/>
        <dbReference type="ChEBI" id="CHEBI:58349"/>
        <dbReference type="ChEBI" id="CHEBI:77396"/>
        <dbReference type="ChEBI" id="CHEBI:83139"/>
        <dbReference type="EC" id="1.2.1.84"/>
    </reaction>
</comment>
<dbReference type="GO" id="GO:0035336">
    <property type="term" value="P:long-chain fatty-acyl-CoA metabolic process"/>
    <property type="evidence" value="ECO:0007669"/>
    <property type="project" value="TreeGrafter"/>
</dbReference>
<reference evidence="3 4" key="1">
    <citation type="submission" date="2017-07" db="EMBL/GenBank/DDBJ databases">
        <title>An improved, manually edited Actinidia chinensis var. chinensis (kiwifruit) genome highlights the challenges associated with draft genomes and gene prediction in plants.</title>
        <authorList>
            <person name="Pilkington S."/>
            <person name="Crowhurst R."/>
            <person name="Hilario E."/>
            <person name="Nardozza S."/>
            <person name="Fraser L."/>
            <person name="Peng Y."/>
            <person name="Gunaseelan K."/>
            <person name="Simpson R."/>
            <person name="Tahir J."/>
            <person name="Deroles S."/>
            <person name="Templeton K."/>
            <person name="Luo Z."/>
            <person name="Davy M."/>
            <person name="Cheng C."/>
            <person name="Mcneilage M."/>
            <person name="Scaglione D."/>
            <person name="Liu Y."/>
            <person name="Zhang Q."/>
            <person name="Datson P."/>
            <person name="De Silva N."/>
            <person name="Gardiner S."/>
            <person name="Bassett H."/>
            <person name="Chagne D."/>
            <person name="Mccallum J."/>
            <person name="Dzierzon H."/>
            <person name="Deng C."/>
            <person name="Wang Y.-Y."/>
            <person name="Barron N."/>
            <person name="Manako K."/>
            <person name="Bowen J."/>
            <person name="Foster T."/>
            <person name="Erridge Z."/>
            <person name="Tiffin H."/>
            <person name="Waite C."/>
            <person name="Davies K."/>
            <person name="Grierson E."/>
            <person name="Laing W."/>
            <person name="Kirk R."/>
            <person name="Chen X."/>
            <person name="Wood M."/>
            <person name="Montefiori M."/>
            <person name="Brummell D."/>
            <person name="Schwinn K."/>
            <person name="Catanach A."/>
            <person name="Fullerton C."/>
            <person name="Li D."/>
            <person name="Meiyalaghan S."/>
            <person name="Nieuwenhuizen N."/>
            <person name="Read N."/>
            <person name="Prakash R."/>
            <person name="Hunter D."/>
            <person name="Zhang H."/>
            <person name="Mckenzie M."/>
            <person name="Knabel M."/>
            <person name="Harris A."/>
            <person name="Allan A."/>
            <person name="Chen A."/>
            <person name="Janssen B."/>
            <person name="Plunkett B."/>
            <person name="Dwamena C."/>
            <person name="Voogd C."/>
            <person name="Leif D."/>
            <person name="Lafferty D."/>
            <person name="Souleyre E."/>
            <person name="Varkonyi-Gasic E."/>
            <person name="Gambi F."/>
            <person name="Hanley J."/>
            <person name="Yao J.-L."/>
            <person name="Cheung J."/>
            <person name="David K."/>
            <person name="Warren B."/>
            <person name="Marsh K."/>
            <person name="Snowden K."/>
            <person name="Lin-Wang K."/>
            <person name="Brian L."/>
            <person name="Martinez-Sanchez M."/>
            <person name="Wang M."/>
            <person name="Ileperuma N."/>
            <person name="Macnee N."/>
            <person name="Campin R."/>
            <person name="Mcatee P."/>
            <person name="Drummond R."/>
            <person name="Espley R."/>
            <person name="Ireland H."/>
            <person name="Wu R."/>
            <person name="Atkinson R."/>
            <person name="Karunairetnam S."/>
            <person name="Bulley S."/>
            <person name="Chunkath S."/>
            <person name="Hanley Z."/>
            <person name="Storey R."/>
            <person name="Thrimawithana A."/>
            <person name="Thomson S."/>
            <person name="David C."/>
            <person name="Testolin R."/>
        </authorList>
    </citation>
    <scope>NUCLEOTIDE SEQUENCE [LARGE SCALE GENOMIC DNA]</scope>
    <source>
        <strain evidence="4">cv. Red5</strain>
        <tissue evidence="3">Young leaf</tissue>
    </source>
</reference>
<keyword evidence="1" id="KW-0812">Transmembrane</keyword>
<sequence length="639" mass="70404">MSSVLTERSILVDAGSLVLSTNWKNQHEIDVNDLVPFGGPNTSVLEMDDGIEIVKFLKGKSFLITSATGFLAKVLIEKISRTVPNVGKIFLLIKAESEEAAVQRLKNEIIDTELFKCLRQTYGKSYEAFMLSKLVPVLGNVCESNLGLEENMVDAITKEVDIIVNSAANTTFDERYDVTLDINTGGPSRLMSLAKKCKKLELFLQVSTAYVNGQRQGIIMENPFCIGDSTGRENLIFETPKIPVPTLRVEDELKLGEDTLVQDMYVFTKAMGEMLIDSMSGEIPVVIIRPSVIESTYREQFPGWMEGNRMMDPIVLCYGKGQLTSFLVDPNGVLDVVLHLMPQHLIIMLFVGLTVVCLVVGLVALGRIYLGMHSLVDVYGGLAFGLAVLAFWLSIHDCIDEFVVSGENVASFWAILSFLLLFAYPTPEVPTPSFEYHTALNSVALGILHLATKTYQIFFDQPSPPHMVASLDGNVNSKVAFFSTTVLSGLECCIVEIIPSSVWSGLPKVMVLVIAAVVMWGVVGQWRWYVDDCGGVVTGIQQTYHQFHHNAPCLFTPQLTIPAFVGRMLVGIPTILLVKFCCKALAKWSLPVAANALVIRIRSTSYIPALCASTTGFSNMPVLLGLWLILFHLFSHLNL</sequence>
<organism evidence="3 4">
    <name type="scientific">Actinidia chinensis var. chinensis</name>
    <name type="common">Chinese soft-hair kiwi</name>
    <dbReference type="NCBI Taxonomy" id="1590841"/>
    <lineage>
        <taxon>Eukaryota</taxon>
        <taxon>Viridiplantae</taxon>
        <taxon>Streptophyta</taxon>
        <taxon>Embryophyta</taxon>
        <taxon>Tracheophyta</taxon>
        <taxon>Spermatophyta</taxon>
        <taxon>Magnoliopsida</taxon>
        <taxon>eudicotyledons</taxon>
        <taxon>Gunneridae</taxon>
        <taxon>Pentapetalae</taxon>
        <taxon>asterids</taxon>
        <taxon>Ericales</taxon>
        <taxon>Actinidiaceae</taxon>
        <taxon>Actinidia</taxon>
    </lineage>
</organism>
<keyword evidence="1" id="KW-0560">Oxidoreductase</keyword>
<name>A0A2R6R521_ACTCC</name>
<comment type="similarity">
    <text evidence="1">Belongs to the fatty acyl-CoA reductase family.</text>
</comment>
<feature type="transmembrane region" description="Helical" evidence="1">
    <location>
        <begin position="510"/>
        <end position="529"/>
    </location>
</feature>
<dbReference type="PANTHER" id="PTHR11011">
    <property type="entry name" value="MALE STERILITY PROTEIN 2-RELATED"/>
    <property type="match status" value="1"/>
</dbReference>
<comment type="caution">
    <text evidence="3">The sequence shown here is derived from an EMBL/GenBank/DDBJ whole genome shotgun (WGS) entry which is preliminary data.</text>
</comment>
<keyword evidence="1" id="KW-0443">Lipid metabolism</keyword>
<keyword evidence="1" id="KW-0521">NADP</keyword>
<dbReference type="Proteomes" id="UP000241394">
    <property type="component" value="Chromosome LG9"/>
</dbReference>
<evidence type="ECO:0000313" key="3">
    <source>
        <dbReference type="EMBL" id="PSS21111.1"/>
    </source>
</evidence>
<dbReference type="Gene3D" id="1.20.144.10">
    <property type="entry name" value="Phosphatidic acid phosphatase type 2/haloperoxidase"/>
    <property type="match status" value="1"/>
</dbReference>
<comment type="function">
    <text evidence="1">Catalyzes the reduction of fatty acyl-CoA to fatty alcohols.</text>
</comment>
<evidence type="ECO:0000259" key="2">
    <source>
        <dbReference type="Pfam" id="PF07993"/>
    </source>
</evidence>
<dbReference type="InterPro" id="IPR036938">
    <property type="entry name" value="PAP2/HPO_sf"/>
</dbReference>
<dbReference type="CDD" id="cd05236">
    <property type="entry name" value="FAR-N_SDR_e"/>
    <property type="match status" value="1"/>
</dbReference>